<feature type="domain" description="HTH gntR-type" evidence="4">
    <location>
        <begin position="3"/>
        <end position="70"/>
    </location>
</feature>
<dbReference type="eggNOG" id="COG1802">
    <property type="taxonomic scope" value="Bacteria"/>
</dbReference>
<evidence type="ECO:0000313" key="6">
    <source>
        <dbReference type="Proteomes" id="UP000030004"/>
    </source>
</evidence>
<keyword evidence="1" id="KW-0805">Transcription regulation</keyword>
<dbReference type="RefSeq" id="WP_052418055.1">
    <property type="nucleotide sequence ID" value="NZ_AQQX01000001.1"/>
</dbReference>
<keyword evidence="2" id="KW-0238">DNA-binding</keyword>
<organism evidence="5 6">
    <name type="scientific">Pseudooceanicola atlanticus</name>
    <dbReference type="NCBI Taxonomy" id="1461694"/>
    <lineage>
        <taxon>Bacteria</taxon>
        <taxon>Pseudomonadati</taxon>
        <taxon>Pseudomonadota</taxon>
        <taxon>Alphaproteobacteria</taxon>
        <taxon>Rhodobacterales</taxon>
        <taxon>Paracoccaceae</taxon>
        <taxon>Pseudooceanicola</taxon>
    </lineage>
</organism>
<dbReference type="GO" id="GO:0003700">
    <property type="term" value="F:DNA-binding transcription factor activity"/>
    <property type="evidence" value="ECO:0007669"/>
    <property type="project" value="InterPro"/>
</dbReference>
<evidence type="ECO:0000259" key="4">
    <source>
        <dbReference type="PROSITE" id="PS50949"/>
    </source>
</evidence>
<dbReference type="GO" id="GO:0003677">
    <property type="term" value="F:DNA binding"/>
    <property type="evidence" value="ECO:0007669"/>
    <property type="project" value="UniProtKB-KW"/>
</dbReference>
<dbReference type="InterPro" id="IPR036388">
    <property type="entry name" value="WH-like_DNA-bd_sf"/>
</dbReference>
<evidence type="ECO:0000256" key="2">
    <source>
        <dbReference type="ARBA" id="ARBA00023125"/>
    </source>
</evidence>
<sequence length="224" mass="25243">MPQNNYAGILDLLRVRISLVPPGEEAILKETELSKEFGMSRTPIRQVLQALEREHMLAIRSGYGSCVVAYDPEDRAQSFQLLRDLSWATARYCENVKLDQAKVIEYAAIAQTISSANVRDAESYVTLAGRLILLHLTEVKDPILRDALMSTFWRVLRWRADDVRNDPEATWDVFTRTTMDIRDAAETGSFYKVMQAIAGIGDDFVEQIKKAEEADKGNLSIVTG</sequence>
<dbReference type="Pfam" id="PF00392">
    <property type="entry name" value="GntR"/>
    <property type="match status" value="1"/>
</dbReference>
<dbReference type="InterPro" id="IPR036390">
    <property type="entry name" value="WH_DNA-bd_sf"/>
</dbReference>
<dbReference type="Proteomes" id="UP000030004">
    <property type="component" value="Unassembled WGS sequence"/>
</dbReference>
<dbReference type="PANTHER" id="PTHR43537:SF5">
    <property type="entry name" value="UXU OPERON TRANSCRIPTIONAL REGULATOR"/>
    <property type="match status" value="1"/>
</dbReference>
<gene>
    <name evidence="5" type="ORF">ATO9_02925</name>
</gene>
<keyword evidence="3" id="KW-0804">Transcription</keyword>
<comment type="caution">
    <text evidence="5">The sequence shown here is derived from an EMBL/GenBank/DDBJ whole genome shotgun (WGS) entry which is preliminary data.</text>
</comment>
<dbReference type="PRINTS" id="PR00035">
    <property type="entry name" value="HTHGNTR"/>
</dbReference>
<keyword evidence="6" id="KW-1185">Reference proteome</keyword>
<protein>
    <recommendedName>
        <fullName evidence="4">HTH gntR-type domain-containing protein</fullName>
    </recommendedName>
</protein>
<evidence type="ECO:0000256" key="1">
    <source>
        <dbReference type="ARBA" id="ARBA00023015"/>
    </source>
</evidence>
<accession>A0A0A0EJZ2</accession>
<dbReference type="PROSITE" id="PS50949">
    <property type="entry name" value="HTH_GNTR"/>
    <property type="match status" value="1"/>
</dbReference>
<dbReference type="EMBL" id="AQQX01000001">
    <property type="protein sequence ID" value="KGM50458.1"/>
    <property type="molecule type" value="Genomic_DNA"/>
</dbReference>
<dbReference type="SMART" id="SM00345">
    <property type="entry name" value="HTH_GNTR"/>
    <property type="match status" value="1"/>
</dbReference>
<proteinExistence type="predicted"/>
<evidence type="ECO:0000256" key="3">
    <source>
        <dbReference type="ARBA" id="ARBA00023163"/>
    </source>
</evidence>
<dbReference type="AlphaFoldDB" id="A0A0A0EJZ2"/>
<dbReference type="OrthoDB" id="7618373at2"/>
<dbReference type="InterPro" id="IPR000524">
    <property type="entry name" value="Tscrpt_reg_HTH_GntR"/>
</dbReference>
<dbReference type="PANTHER" id="PTHR43537">
    <property type="entry name" value="TRANSCRIPTIONAL REGULATOR, GNTR FAMILY"/>
    <property type="match status" value="1"/>
</dbReference>
<dbReference type="STRING" id="1461694.ATO9_02925"/>
<dbReference type="Gene3D" id="1.10.10.10">
    <property type="entry name" value="Winged helix-like DNA-binding domain superfamily/Winged helix DNA-binding domain"/>
    <property type="match status" value="1"/>
</dbReference>
<name>A0A0A0EJZ2_9RHOB</name>
<evidence type="ECO:0000313" key="5">
    <source>
        <dbReference type="EMBL" id="KGM50458.1"/>
    </source>
</evidence>
<dbReference type="SUPFAM" id="SSF46785">
    <property type="entry name" value="Winged helix' DNA-binding domain"/>
    <property type="match status" value="1"/>
</dbReference>
<reference evidence="5 6" key="1">
    <citation type="journal article" date="2015" name="Antonie Van Leeuwenhoek">
        <title>Pseudooceanicola atlanticus gen. nov. sp. nov., isolated from surface seawater of the Atlantic Ocean and reclassification of Oceanicola batsensis, Oceanicola marinus, Oceanicola nitratireducens, Oceanicola nanhaiensis, Oceanicola antarcticus and Oceanicola flagellatus, as Pseudooceanicola batsensis comb. nov., Pseudooceanicola marinus comb. nov., Pseudooceanicola nitratireducens comb. nov., Pseudooceanicola nanhaiensis comb. nov., Pseudooceanicola antarcticus comb. nov., and Pseudooceanicola flagellatus comb. nov.</title>
        <authorList>
            <person name="Lai Q."/>
            <person name="Li G."/>
            <person name="Liu X."/>
            <person name="Du Y."/>
            <person name="Sun F."/>
            <person name="Shao Z."/>
        </authorList>
    </citation>
    <scope>NUCLEOTIDE SEQUENCE [LARGE SCALE GENOMIC DNA]</scope>
    <source>
        <strain evidence="5 6">22II-s11g</strain>
    </source>
</reference>